<reference evidence="1" key="1">
    <citation type="submission" date="2022-03" db="EMBL/GenBank/DDBJ databases">
        <authorList>
            <person name="Alioto T."/>
            <person name="Alioto T."/>
            <person name="Gomez Garrido J."/>
        </authorList>
    </citation>
    <scope>NUCLEOTIDE SEQUENCE</scope>
</reference>
<gene>
    <name evidence="1" type="ORF">PECUL_23A045363</name>
</gene>
<evidence type="ECO:0000313" key="1">
    <source>
        <dbReference type="EMBL" id="CAH2276214.1"/>
    </source>
</evidence>
<keyword evidence="2" id="KW-1185">Reference proteome</keyword>
<accession>A0AAD1W0D4</accession>
<dbReference type="Proteomes" id="UP001295444">
    <property type="component" value="Chromosome 03"/>
</dbReference>
<protein>
    <submittedName>
        <fullName evidence="1">Uncharacterized protein</fullName>
    </submittedName>
</protein>
<name>A0AAD1W0D4_PELCU</name>
<proteinExistence type="predicted"/>
<evidence type="ECO:0000313" key="2">
    <source>
        <dbReference type="Proteomes" id="UP001295444"/>
    </source>
</evidence>
<dbReference type="EMBL" id="OW240914">
    <property type="protein sequence ID" value="CAH2276214.1"/>
    <property type="molecule type" value="Genomic_DNA"/>
</dbReference>
<organism evidence="1 2">
    <name type="scientific">Pelobates cultripes</name>
    <name type="common">Western spadefoot toad</name>
    <dbReference type="NCBI Taxonomy" id="61616"/>
    <lineage>
        <taxon>Eukaryota</taxon>
        <taxon>Metazoa</taxon>
        <taxon>Chordata</taxon>
        <taxon>Craniata</taxon>
        <taxon>Vertebrata</taxon>
        <taxon>Euteleostomi</taxon>
        <taxon>Amphibia</taxon>
        <taxon>Batrachia</taxon>
        <taxon>Anura</taxon>
        <taxon>Pelobatoidea</taxon>
        <taxon>Pelobatidae</taxon>
        <taxon>Pelobates</taxon>
    </lineage>
</organism>
<sequence length="117" mass="14295">MIWLMLRFNINWIVVLWEKEHEDDEWKDVKQQETSETMPTREKKPIPYQHWILVSWHIFCFFLCIIQKPWKLHMLKIGLAKWEEIMETNLGNSSSFCLELSSIIIHQSVNRHCILRE</sequence>
<dbReference type="AlphaFoldDB" id="A0AAD1W0D4"/>